<name>A0ABW3UTJ2_9BACL</name>
<dbReference type="EMBL" id="JBHTLU010000031">
    <property type="protein sequence ID" value="MFD1223166.1"/>
    <property type="molecule type" value="Genomic_DNA"/>
</dbReference>
<feature type="transmembrane region" description="Helical" evidence="8">
    <location>
        <begin position="81"/>
        <end position="102"/>
    </location>
</feature>
<feature type="transmembrane region" description="Helical" evidence="8">
    <location>
        <begin position="219"/>
        <end position="239"/>
    </location>
</feature>
<feature type="transmembrane region" description="Helical" evidence="8">
    <location>
        <begin position="108"/>
        <end position="134"/>
    </location>
</feature>
<comment type="subcellular location">
    <subcellularLocation>
        <location evidence="1">Membrane</location>
        <topology evidence="1">Multi-pass membrane protein</topology>
    </subcellularLocation>
</comment>
<gene>
    <name evidence="9" type="ORF">ACFQ4B_23880</name>
</gene>
<organism evidence="9 10">
    <name type="scientific">Paenibacillus vulneris</name>
    <dbReference type="NCBI Taxonomy" id="1133364"/>
    <lineage>
        <taxon>Bacteria</taxon>
        <taxon>Bacillati</taxon>
        <taxon>Bacillota</taxon>
        <taxon>Bacilli</taxon>
        <taxon>Bacillales</taxon>
        <taxon>Paenibacillaceae</taxon>
        <taxon>Paenibacillus</taxon>
    </lineage>
</organism>
<keyword evidence="4" id="KW-0309">Germination</keyword>
<keyword evidence="3" id="KW-0813">Transport</keyword>
<feature type="transmembrane region" description="Helical" evidence="8">
    <location>
        <begin position="146"/>
        <end position="164"/>
    </location>
</feature>
<evidence type="ECO:0000256" key="8">
    <source>
        <dbReference type="SAM" id="Phobius"/>
    </source>
</evidence>
<evidence type="ECO:0000256" key="5">
    <source>
        <dbReference type="ARBA" id="ARBA00022692"/>
    </source>
</evidence>
<evidence type="ECO:0000256" key="2">
    <source>
        <dbReference type="ARBA" id="ARBA00007998"/>
    </source>
</evidence>
<evidence type="ECO:0000256" key="3">
    <source>
        <dbReference type="ARBA" id="ARBA00022448"/>
    </source>
</evidence>
<evidence type="ECO:0000256" key="4">
    <source>
        <dbReference type="ARBA" id="ARBA00022544"/>
    </source>
</evidence>
<feature type="transmembrane region" description="Helical" evidence="8">
    <location>
        <begin position="43"/>
        <end position="61"/>
    </location>
</feature>
<protein>
    <submittedName>
        <fullName evidence="9">Endospore germination permease</fullName>
    </submittedName>
</protein>
<dbReference type="NCBIfam" id="TIGR00912">
    <property type="entry name" value="2A0309"/>
    <property type="match status" value="1"/>
</dbReference>
<dbReference type="Pfam" id="PF03845">
    <property type="entry name" value="Spore_permease"/>
    <property type="match status" value="1"/>
</dbReference>
<proteinExistence type="inferred from homology"/>
<dbReference type="PANTHER" id="PTHR34975:SF2">
    <property type="entry name" value="SPORE GERMINATION PROTEIN A2"/>
    <property type="match status" value="1"/>
</dbReference>
<keyword evidence="5 8" id="KW-0812">Transmembrane</keyword>
<evidence type="ECO:0000313" key="10">
    <source>
        <dbReference type="Proteomes" id="UP001597180"/>
    </source>
</evidence>
<dbReference type="Proteomes" id="UP001597180">
    <property type="component" value="Unassembled WGS sequence"/>
</dbReference>
<evidence type="ECO:0000313" key="9">
    <source>
        <dbReference type="EMBL" id="MFD1223166.1"/>
    </source>
</evidence>
<evidence type="ECO:0000256" key="1">
    <source>
        <dbReference type="ARBA" id="ARBA00004141"/>
    </source>
</evidence>
<sequence>MIDKGKISALQLGMLMYLMIGATSTLIVPAITAKQAERDMWLSPILGSISGFIVVIIMWALHKKFPGQSIMQFGELLLGRFLGKCANSLVLFFLLHGVGLILREYGEFVVSAFLSRTPLITITMSLIVVCAFAVRSGIEVLARCTQLFLPFIGLVFVCIFAMLIPDMDPRKMLPMLEKGILPALQGSIVPHTWFLEFFLITFLFPFVHDLSKGLKAGMFSVLFMMLIMVATNFASLFVFGNLTGHISFPVYYAASYISFINFIEHLDAIVMVTWILGGFVQIALWYYSLVIGTAQWLGLSHYRFLVFPMGLLCGMTSIWVTPSLQDLIHFFATTAPLYSFTILFLYPLILLAISWVRKTKNSSL</sequence>
<evidence type="ECO:0000256" key="7">
    <source>
        <dbReference type="ARBA" id="ARBA00023136"/>
    </source>
</evidence>
<evidence type="ECO:0000256" key="6">
    <source>
        <dbReference type="ARBA" id="ARBA00022989"/>
    </source>
</evidence>
<feature type="transmembrane region" description="Helical" evidence="8">
    <location>
        <begin position="12"/>
        <end position="31"/>
    </location>
</feature>
<dbReference type="RefSeq" id="WP_345589247.1">
    <property type="nucleotide sequence ID" value="NZ_BAABJG010000015.1"/>
</dbReference>
<feature type="transmembrane region" description="Helical" evidence="8">
    <location>
        <begin position="184"/>
        <end position="207"/>
    </location>
</feature>
<keyword evidence="6 8" id="KW-1133">Transmembrane helix</keyword>
<feature type="transmembrane region" description="Helical" evidence="8">
    <location>
        <begin position="327"/>
        <end position="356"/>
    </location>
</feature>
<keyword evidence="7 8" id="KW-0472">Membrane</keyword>
<dbReference type="InterPro" id="IPR004761">
    <property type="entry name" value="Spore_GerAB"/>
</dbReference>
<comment type="similarity">
    <text evidence="2">Belongs to the amino acid-polyamine-organocation (APC) superfamily. Spore germination protein (SGP) (TC 2.A.3.9) family.</text>
</comment>
<comment type="caution">
    <text evidence="9">The sequence shown here is derived from an EMBL/GenBank/DDBJ whole genome shotgun (WGS) entry which is preliminary data.</text>
</comment>
<reference evidence="10" key="1">
    <citation type="journal article" date="2019" name="Int. J. Syst. Evol. Microbiol.">
        <title>The Global Catalogue of Microorganisms (GCM) 10K type strain sequencing project: providing services to taxonomists for standard genome sequencing and annotation.</title>
        <authorList>
            <consortium name="The Broad Institute Genomics Platform"/>
            <consortium name="The Broad Institute Genome Sequencing Center for Infectious Disease"/>
            <person name="Wu L."/>
            <person name="Ma J."/>
        </authorList>
    </citation>
    <scope>NUCLEOTIDE SEQUENCE [LARGE SCALE GENOMIC DNA]</scope>
    <source>
        <strain evidence="10">CCUG 53270</strain>
    </source>
</reference>
<feature type="transmembrane region" description="Helical" evidence="8">
    <location>
        <begin position="268"/>
        <end position="290"/>
    </location>
</feature>
<dbReference type="PANTHER" id="PTHR34975">
    <property type="entry name" value="SPORE GERMINATION PROTEIN A2"/>
    <property type="match status" value="1"/>
</dbReference>
<accession>A0ABW3UTJ2</accession>
<keyword evidence="10" id="KW-1185">Reference proteome</keyword>
<feature type="transmembrane region" description="Helical" evidence="8">
    <location>
        <begin position="302"/>
        <end position="321"/>
    </location>
</feature>